<name>A0AAP4BR14_9CORY</name>
<dbReference type="EMBL" id="JASNVH010000009">
    <property type="protein sequence ID" value="MDK4307262.1"/>
    <property type="molecule type" value="Genomic_DNA"/>
</dbReference>
<comment type="caution">
    <text evidence="1">The sequence shown here is derived from an EMBL/GenBank/DDBJ whole genome shotgun (WGS) entry which is preliminary data.</text>
</comment>
<dbReference type="Proteomes" id="UP001224412">
    <property type="component" value="Unassembled WGS sequence"/>
</dbReference>
<accession>A0AAP4BR14</accession>
<sequence>MSIRAEVYSPVQNTAVWLAAWLYGYESSDATIDALQELGGTNTLEGTAIIELLSGLRAATSAILTEPEPVLKLVLAGPGEPPALPVTGESAQNLVRDPAPGAIVVKDNDPELHHVLIPRYINGTTEWIWIREALPLPATSGLLAGDADYYLSQATNTAAELIEKSGHAPADLPNVRMTIGTLADFYDIPGLPGSVPPRVAKLFARADTVAATIEMLTDKLGDHSLDPYLFGLFRHLRHARMAGVERACAEFARSWR</sequence>
<reference evidence="1" key="1">
    <citation type="submission" date="2023-05" db="EMBL/GenBank/DDBJ databases">
        <title>Metabolic capabilities are highly conserved among human nasal-associated Corynebacterium species in pangenomic analyses.</title>
        <authorList>
            <person name="Tran T.H."/>
            <person name="Roberts A.Q."/>
            <person name="Escapa I.F."/>
            <person name="Gao W."/>
            <person name="Conlan S."/>
            <person name="Kong H."/>
            <person name="Segre J.A."/>
            <person name="Kelly M.S."/>
            <person name="Lemon K.P."/>
        </authorList>
    </citation>
    <scope>NUCLEOTIDE SEQUENCE</scope>
    <source>
        <strain evidence="1">KPL2773</strain>
    </source>
</reference>
<evidence type="ECO:0000313" key="1">
    <source>
        <dbReference type="EMBL" id="MDK4307262.1"/>
    </source>
</evidence>
<dbReference type="AlphaFoldDB" id="A0AAP4BR14"/>
<gene>
    <name evidence="1" type="ORF">QPX42_06885</name>
</gene>
<evidence type="ECO:0000313" key="2">
    <source>
        <dbReference type="Proteomes" id="UP001224412"/>
    </source>
</evidence>
<organism evidence="1 2">
    <name type="scientific">Corynebacterium pseudodiphtheriticum</name>
    <dbReference type="NCBI Taxonomy" id="37637"/>
    <lineage>
        <taxon>Bacteria</taxon>
        <taxon>Bacillati</taxon>
        <taxon>Actinomycetota</taxon>
        <taxon>Actinomycetes</taxon>
        <taxon>Mycobacteriales</taxon>
        <taxon>Corynebacteriaceae</taxon>
        <taxon>Corynebacterium</taxon>
    </lineage>
</organism>
<proteinExistence type="predicted"/>
<protein>
    <submittedName>
        <fullName evidence="1">Uncharacterized protein</fullName>
    </submittedName>
</protein>
<dbReference type="RefSeq" id="WP_259802201.1">
    <property type="nucleotide sequence ID" value="NZ_CP100362.1"/>
</dbReference>